<dbReference type="InterPro" id="IPR032882">
    <property type="entry name" value="SrkA/RdoA"/>
</dbReference>
<evidence type="ECO:0000313" key="14">
    <source>
        <dbReference type="Proteomes" id="UP000484255"/>
    </source>
</evidence>
<dbReference type="GO" id="GO:0004674">
    <property type="term" value="F:protein serine/threonine kinase activity"/>
    <property type="evidence" value="ECO:0007669"/>
    <property type="project" value="UniProtKB-UniRule"/>
</dbReference>
<organism evidence="13 14">
    <name type="scientific">Ideonella livida</name>
    <dbReference type="NCBI Taxonomy" id="2707176"/>
    <lineage>
        <taxon>Bacteria</taxon>
        <taxon>Pseudomonadati</taxon>
        <taxon>Pseudomonadota</taxon>
        <taxon>Betaproteobacteria</taxon>
        <taxon>Burkholderiales</taxon>
        <taxon>Sphaerotilaceae</taxon>
        <taxon>Ideonella</taxon>
    </lineage>
</organism>
<comment type="similarity">
    <text evidence="11">Belongs to the SrkA/RdoA protein kinase family.</text>
</comment>
<dbReference type="GO" id="GO:0000287">
    <property type="term" value="F:magnesium ion binding"/>
    <property type="evidence" value="ECO:0007669"/>
    <property type="project" value="UniProtKB-UniRule"/>
</dbReference>
<feature type="domain" description="Aminoglycoside phosphotransferase" evidence="12">
    <location>
        <begin position="47"/>
        <end position="298"/>
    </location>
</feature>
<comment type="cofactor">
    <cofactor evidence="11">
        <name>Mg(2+)</name>
        <dbReference type="ChEBI" id="CHEBI:18420"/>
    </cofactor>
</comment>
<dbReference type="GO" id="GO:0005737">
    <property type="term" value="C:cytoplasm"/>
    <property type="evidence" value="ECO:0007669"/>
    <property type="project" value="UniProtKB-SubCell"/>
</dbReference>
<evidence type="ECO:0000256" key="10">
    <source>
        <dbReference type="ARBA" id="ARBA00023016"/>
    </source>
</evidence>
<keyword evidence="2 11" id="KW-0723">Serine/threonine-protein kinase</keyword>
<evidence type="ECO:0000256" key="4">
    <source>
        <dbReference type="ARBA" id="ARBA00022679"/>
    </source>
</evidence>
<keyword evidence="3 11" id="KW-0597">Phosphoprotein</keyword>
<feature type="active site" evidence="11">
    <location>
        <position position="259"/>
    </location>
</feature>
<dbReference type="InterPro" id="IPR011009">
    <property type="entry name" value="Kinase-like_dom_sf"/>
</dbReference>
<comment type="catalytic activity">
    <reaction evidence="11">
        <text>L-seryl-[protein] + ATP = O-phospho-L-seryl-[protein] + ADP + H(+)</text>
        <dbReference type="Rhea" id="RHEA:17989"/>
        <dbReference type="Rhea" id="RHEA-COMP:9863"/>
        <dbReference type="Rhea" id="RHEA-COMP:11604"/>
        <dbReference type="ChEBI" id="CHEBI:15378"/>
        <dbReference type="ChEBI" id="CHEBI:29999"/>
        <dbReference type="ChEBI" id="CHEBI:30616"/>
        <dbReference type="ChEBI" id="CHEBI:83421"/>
        <dbReference type="ChEBI" id="CHEBI:456216"/>
        <dbReference type="EC" id="2.7.11.1"/>
    </reaction>
</comment>
<keyword evidence="4 11" id="KW-0808">Transferase</keyword>
<comment type="function">
    <text evidence="11">A protein kinase that phosphorylates Ser and Thr residues. Probably acts to suppress the effects of stress linked to accumulation of reactive oxygen species. Probably involved in the extracytoplasmic stress response.</text>
</comment>
<dbReference type="Proteomes" id="UP000484255">
    <property type="component" value="Unassembled WGS sequence"/>
</dbReference>
<keyword evidence="1 11" id="KW-0963">Cytoplasm</keyword>
<feature type="binding site" evidence="11">
    <location>
        <position position="243"/>
    </location>
    <ligand>
        <name>Mg(2+)</name>
        <dbReference type="ChEBI" id="CHEBI:18420"/>
    </ligand>
</feature>
<dbReference type="AlphaFoldDB" id="A0A7C9PIM2"/>
<feature type="site" description="ATP" evidence="11">
    <location>
        <position position="49"/>
    </location>
</feature>
<keyword evidence="5 11" id="KW-0479">Metal-binding</keyword>
<comment type="subcellular location">
    <subcellularLocation>
        <location evidence="11">Cytoplasm</location>
    </subcellularLocation>
</comment>
<evidence type="ECO:0000256" key="3">
    <source>
        <dbReference type="ARBA" id="ARBA00022553"/>
    </source>
</evidence>
<proteinExistence type="inferred from homology"/>
<gene>
    <name evidence="11" type="primary">srkA</name>
    <name evidence="13" type="ORF">G3A44_15675</name>
</gene>
<evidence type="ECO:0000256" key="5">
    <source>
        <dbReference type="ARBA" id="ARBA00022723"/>
    </source>
</evidence>
<reference evidence="13 14" key="1">
    <citation type="submission" date="2020-02" db="EMBL/GenBank/DDBJ databases">
        <title>Ideonella bacterium strain TBM-1.</title>
        <authorList>
            <person name="Chen W.-M."/>
        </authorList>
    </citation>
    <scope>NUCLEOTIDE SEQUENCE [LARGE SCALE GENOMIC DNA]</scope>
    <source>
        <strain evidence="13 14">TBM-1</strain>
    </source>
</reference>
<evidence type="ECO:0000256" key="7">
    <source>
        <dbReference type="ARBA" id="ARBA00022777"/>
    </source>
</evidence>
<evidence type="ECO:0000256" key="9">
    <source>
        <dbReference type="ARBA" id="ARBA00022842"/>
    </source>
</evidence>
<dbReference type="PANTHER" id="PTHR39573:SF1">
    <property type="entry name" value="STRESS RESPONSE KINASE A"/>
    <property type="match status" value="1"/>
</dbReference>
<keyword evidence="9 11" id="KW-0460">Magnesium</keyword>
<comment type="catalytic activity">
    <reaction evidence="11">
        <text>L-threonyl-[protein] + ATP = O-phospho-L-threonyl-[protein] + ADP + H(+)</text>
        <dbReference type="Rhea" id="RHEA:46608"/>
        <dbReference type="Rhea" id="RHEA-COMP:11060"/>
        <dbReference type="Rhea" id="RHEA-COMP:11605"/>
        <dbReference type="ChEBI" id="CHEBI:15378"/>
        <dbReference type="ChEBI" id="CHEBI:30013"/>
        <dbReference type="ChEBI" id="CHEBI:30616"/>
        <dbReference type="ChEBI" id="CHEBI:61977"/>
        <dbReference type="ChEBI" id="CHEBI:456216"/>
        <dbReference type="EC" id="2.7.11.1"/>
    </reaction>
</comment>
<dbReference type="GO" id="GO:0005524">
    <property type="term" value="F:ATP binding"/>
    <property type="evidence" value="ECO:0007669"/>
    <property type="project" value="UniProtKB-UniRule"/>
</dbReference>
<comment type="subunit">
    <text evidence="11">Monomer.</text>
</comment>
<dbReference type="Gene3D" id="1.20.1270.170">
    <property type="match status" value="1"/>
</dbReference>
<comment type="caution">
    <text evidence="13">The sequence shown here is derived from an EMBL/GenBank/DDBJ whole genome shotgun (WGS) entry which is preliminary data.</text>
</comment>
<keyword evidence="8 11" id="KW-0067">ATP-binding</keyword>
<evidence type="ECO:0000313" key="13">
    <source>
        <dbReference type="EMBL" id="NDY92629.1"/>
    </source>
</evidence>
<dbReference type="NCBIfam" id="NF008738">
    <property type="entry name" value="PRK11768.1"/>
    <property type="match status" value="1"/>
</dbReference>
<dbReference type="SUPFAM" id="SSF56112">
    <property type="entry name" value="Protein kinase-like (PK-like)"/>
    <property type="match status" value="1"/>
</dbReference>
<protein>
    <recommendedName>
        <fullName evidence="11">Stress response kinase A</fullName>
        <ecNumber evidence="11">2.7.11.1</ecNumber>
    </recommendedName>
    <alternativeName>
        <fullName evidence="11">Serine/threonine-protein kinase SrkA</fullName>
    </alternativeName>
</protein>
<dbReference type="RefSeq" id="WP_163458681.1">
    <property type="nucleotide sequence ID" value="NZ_JAAGOH010000020.1"/>
</dbReference>
<dbReference type="PANTHER" id="PTHR39573">
    <property type="entry name" value="STRESS RESPONSE KINASE A"/>
    <property type="match status" value="1"/>
</dbReference>
<evidence type="ECO:0000256" key="6">
    <source>
        <dbReference type="ARBA" id="ARBA00022741"/>
    </source>
</evidence>
<evidence type="ECO:0000256" key="11">
    <source>
        <dbReference type="HAMAP-Rule" id="MF_01497"/>
    </source>
</evidence>
<evidence type="ECO:0000256" key="2">
    <source>
        <dbReference type="ARBA" id="ARBA00022527"/>
    </source>
</evidence>
<dbReference type="EMBL" id="JAAGOH010000020">
    <property type="protein sequence ID" value="NDY92629.1"/>
    <property type="molecule type" value="Genomic_DNA"/>
</dbReference>
<sequence>MPDTPFPRSAQDAHPTSVAPFAALDPQVVLDTLWHAGFHPDGRLLQLNSYENRVWQVHLDEGEVVVVKFYRPERWSDAQLREEHRFALALAAEEVPVVPPLVLPAEDAAAGVCRDGQQGTLGHVQLPEGPSWRFAVSRRRAGRPPDLEDERTLAWTGRLLARLHRVGAREPFQHRPRLTVQTLGTAARQALLDQGLVRPELDAGWLRASQAALEAAQAVFDEVSSASGGLRQLRLHGDCHPGNVLWREEGEQAGPHFVDLDDCLTGPAIQDLWMLLPGDRDSAGTALDRLVEAYQSVRDLDLTELRLIEPLRTLRMLHHSAWIARRWHDPAFPRAFPWFGSPGYWAQQATELWEQVERMAP</sequence>
<dbReference type="InterPro" id="IPR002575">
    <property type="entry name" value="Aminoglycoside_PTrfase"/>
</dbReference>
<keyword evidence="14" id="KW-1185">Reference proteome</keyword>
<evidence type="ECO:0000256" key="8">
    <source>
        <dbReference type="ARBA" id="ARBA00022840"/>
    </source>
</evidence>
<name>A0A7C9PIM2_9BURK</name>
<dbReference type="Gene3D" id="1.10.510.10">
    <property type="entry name" value="Transferase(Phosphotransferase) domain 1"/>
    <property type="match status" value="1"/>
</dbReference>
<keyword evidence="10 11" id="KW-0346">Stress response</keyword>
<keyword evidence="7 11" id="KW-0418">Kinase</keyword>
<keyword evidence="6 11" id="KW-0547">Nucleotide-binding</keyword>
<dbReference type="Pfam" id="PF01636">
    <property type="entry name" value="APH"/>
    <property type="match status" value="1"/>
</dbReference>
<dbReference type="EC" id="2.7.11.1" evidence="11"/>
<dbReference type="Gene3D" id="3.30.200.70">
    <property type="match status" value="1"/>
</dbReference>
<feature type="active site" description="Proton acceptor" evidence="11">
    <location>
        <position position="238"/>
    </location>
</feature>
<accession>A0A7C9PIM2</accession>
<evidence type="ECO:0000256" key="1">
    <source>
        <dbReference type="ARBA" id="ARBA00022490"/>
    </source>
</evidence>
<dbReference type="HAMAP" id="MF_01497">
    <property type="entry name" value="SrkA_kinase"/>
    <property type="match status" value="1"/>
</dbReference>
<feature type="binding site" evidence="11">
    <location>
        <position position="259"/>
    </location>
    <ligand>
        <name>Mg(2+)</name>
        <dbReference type="ChEBI" id="CHEBI:18420"/>
    </ligand>
</feature>
<evidence type="ECO:0000259" key="12">
    <source>
        <dbReference type="Pfam" id="PF01636"/>
    </source>
</evidence>